<feature type="disulfide bond" evidence="18">
    <location>
        <begin position="2207"/>
        <end position="2268"/>
    </location>
</feature>
<feature type="region of interest" description="Disordered" evidence="19">
    <location>
        <begin position="521"/>
        <end position="544"/>
    </location>
</feature>
<feature type="disulfide bond" evidence="18">
    <location>
        <begin position="80"/>
        <end position="141"/>
    </location>
</feature>
<dbReference type="FunFam" id="3.10.250.10:FF:000003">
    <property type="entry name" value="Deleted in malignant brain tumors 1"/>
    <property type="match status" value="6"/>
</dbReference>
<feature type="disulfide bond" evidence="18">
    <location>
        <begin position="1056"/>
        <end position="1120"/>
    </location>
</feature>
<feature type="domain" description="SRCR" evidence="21">
    <location>
        <begin position="1031"/>
        <end position="1131"/>
    </location>
</feature>
<dbReference type="FunFam" id="2.60.40.4100:FF:000005">
    <property type="entry name" value="Deleted in malignant brain tumors 1"/>
    <property type="match status" value="1"/>
</dbReference>
<feature type="region of interest" description="Disordered" evidence="19">
    <location>
        <begin position="2722"/>
        <end position="2742"/>
    </location>
</feature>
<feature type="disulfide bond" evidence="18">
    <location>
        <begin position="1924"/>
        <end position="1988"/>
    </location>
</feature>
<feature type="region of interest" description="Disordered" evidence="19">
    <location>
        <begin position="251"/>
        <end position="293"/>
    </location>
</feature>
<feature type="domain" description="SRCR" evidence="21">
    <location>
        <begin position="1651"/>
        <end position="1751"/>
    </location>
</feature>
<sequence>MPPVDNEKLSTILSVLPVADSIAVNRRASVPGLSPPEAWPRLRLVNGTGRCSGRVEVSYQGTWGSVCDEGWGLPEAQVVCRQLGCGPALSAPLGAHFGPGFGKILLDNVHCTGTESSLSLCTHDSWFTHNCSHEEDAGVICLEAKVPSSPSSPSLPSPSASPPPSSSPLSQTPPPPSLSSSVSSFSASSLPVPSPPEAGFPTDLSTEPSLTAAPEAFVAPSAGGGLSAPTPAIGTLSFHAATLTLADADGSPGLMPTIPTTEPAATARMHPPPGDSLVAAPPTSQPSRLSSAPTVAGPLMEVRLLNGTGRCSGRVEVLVQGTWGTVCDDLWDLAEAAVVCRQLQCGQAVAAPTGAHFGAGSGKIVLDDVQCAGSERHLGQCMVGGQAGHNCGHLEDAGVICTGAVGSPDLHSAMKPDASLPPHTFPVGVASETSQVKIPASSTLASTAGADGSPALARITEPEATPLSHMLAGMDHSSNPNTTTEPEAAAPPYLGQALLTPVSTTEPAALPLKVTPAAHENPFPMPSVTSEAQKPPSAPSGDWVPVRLVGTDERCAGRVELFYQGVWGSVCDDLWDLPQANVVCRQLGCGWAILAPGEAHFGEGSGKILLDNVRCSGAERHLEECSHAGWFSHNCGHAEDASVVCSDAKYSVAVPSGYPPGVLAGTVVSGKSQCGGTITNSSGAIRNPPRNEMHDNMTCVWEIRANASDHILLAFPHLNLDCTNEYFEILDGPPSSAKSLGKTCTGFYLTYSSSSSSMTLLYFRGFNNIGKNFMAYYYSATKEAVSKTPHLVTIPVATAIPTTTATTTATTSISIATAIPTIAAPTTTTPTAITDPPKTTISTTGTTTATTTSTTAISTTAIPTTAITTTTTTAISIATAIPTIAAPTTTTPTAITNPTTTTISTTATTTVTTTSTTTAIPTTATPRTTAISTAAATQTIATTTTTIPTATATPTSAISTTTATLTATTIPTPTTIAKTTAVTTTTPISTTIQTPTIISTTTAITTPTPVTTTIPTTPKTLIAKPEGWPELRLMDGSSRCSGRVEVLHQGAWGTVCDDLWDLNEAEVVCRQLRCGRAISALGKAHFGPGLGEILLDNLQCAGVERFLGQCAHSGWSEHNCGHHEDASVICSDADESQSNKPGNWPKLRLVGGSGQCSGRVEVLHQGVWGTVCDDLWDLNEAKVVCRQLGCGQAVSSPGEAHFGAGTGSILLDNLQCSGMEHFLGQCAHLGWSEHNCGHHEDAGVICSDAEDMSLPTPPGLPTTSQLHKSGGSNSCGGVISSLSGSFSSPQYPENYPTDIQCIWEIHVDKTFRIELMIPSLKLEDVLGCPYDSVEIFDGPRIASLSMGKLCAPVAVMFFSSSDILTLVFQSDSMITNTGFQALFNAVPQGESKSDDAPVLRLAGSSNRCLGRVEVLHQGTWGTVCDDLWDLNEAEVVCRQLECGQAVAAPGSAYFGRGSGDILLDNIQCSGSENHLGQCPSSGWSDHNCGHHEDAGVVCSDAGSWASDVALEPSAFIPQDHGLQGGSDSCGGLISSLSGSFSSPRYPTNYPTDVECVWVIHVAEKFHIKLTIPSLKLEDIYGCPYDFVEVFDGQQAASLSMGRFCTGTELTFLSSSNVMTAVFRSDAMITNTGFYALYNTVQQEERDSGMSLRLVNGSHRCEGRVEVSYNGTWGTVCDDNWDLPDARVVCQQLDCGEALSAPAHSYFDGGTGLIMLDDLQCTGNEAKLWQCTHKGWFSHNCGHHEDASAICSGVDGNKNGEPKGITDDSSLTDEDVHCGGLLTNRSGTFTSPFYPKRYPTNIECTWDIQVDERARVKLTFEVVKLESFYSCPYDFIEIFDGPPSEPFLLGRFCSMGTPIFTSSSNRMTVVFRSDEILTNVGFYASYESLVQDENGTDVALRLTNGSHHCEGRVELHYNHTWGTVCDDSWDLHDAQVVCRQLGCGRAVAALGRAHFERGEGPIALDDVECLGTEAKLWQCLHNGWFTHNCGHHEDAGVICSDSLAYPTSAAAVSYSTSESFPKPTEVPTSAVASTPGEHPHVFIPIDLPEVRLADGKNRCEGRVELHHNGTWGSVCDDLWDLPAAQVVCQQLGCGTAMAAPRGSLFGDGSGPIFLDDVQCTGEETNLGKCLHLGLSVHNCGHHEDAGAICSAVEVLPTLAETASTIDLPDIRLVDGRSRCEGRVEVYYSGMWGTVCDDLWALSAAHVVCQQLGCGEGVDALGSGHFGEGVGHILLDDVQCWGNETSLGQCYHLGLSVHNCGHHEDAGVICSASATEMTTSPDPTSISATDLLLPTESLDIAMSTLTDFSSILPEVTFPTDASPTLAEVDIPSDTTLTSGEVPFSPARDPISVKVTSSPVTISMEEMIPLPDSPLRLAGGKNRCEGRLEVRYQSEWGTVCDDHWNMKNARVVCRLLGCGHALSSPGRSRFGPGSGPILLDDVHCTGTEDALEQCSHAGWARHDCQHHEDAGVVCSGAADSVVPKDKAQLSCLPHLFQAVIDRGYLRRLGYSSWDIHLNDKLCRPQVTGRYLIFNIPYGHCGTVLQKHRGSLSYSNSIRGHARGHPGRVVVRHKVPQVKFTCRVDSPSTGEVAHGTGDSQMEGASYDVSITFHQSPALQHSGHKAYYDSQRQEVVLQATLHSLDPNAWLFVDTCVASPDPSDFTTIAYDLIRQGCIKDNTYVNLHSPQKNVAQFKFNAFSVLNSYDMIYLQCKIIMCREKDYSSRCSQGCAGRKRRNADPLEHKEEDTDHFQIVGPLVVHKISR</sequence>
<gene>
    <name evidence="24" type="primary">LOC101573386</name>
</gene>
<dbReference type="InterPro" id="IPR055355">
    <property type="entry name" value="ZP-C"/>
</dbReference>
<feature type="domain" description="SRCR" evidence="21">
    <location>
        <begin position="1399"/>
        <end position="1499"/>
    </location>
</feature>
<evidence type="ECO:0000256" key="16">
    <source>
        <dbReference type="ARBA" id="ARBA00047200"/>
    </source>
</evidence>
<feature type="domain" description="CUB" evidence="20">
    <location>
        <begin position="1275"/>
        <end position="1386"/>
    </location>
</feature>
<feature type="disulfide bond" evidence="18">
    <location>
        <begin position="2238"/>
        <end position="2248"/>
    </location>
</feature>
<feature type="disulfide bond" evidence="18">
    <location>
        <begin position="615"/>
        <end position="625"/>
    </location>
</feature>
<evidence type="ECO:0000256" key="18">
    <source>
        <dbReference type="PROSITE-ProRule" id="PRU00196"/>
    </source>
</evidence>
<keyword evidence="13" id="KW-0968">Cytoplasmic vesicle</keyword>
<feature type="compositionally biased region" description="Low complexity" evidence="19">
    <location>
        <begin position="178"/>
        <end position="191"/>
    </location>
</feature>
<dbReference type="Pfam" id="PF00431">
    <property type="entry name" value="CUB"/>
    <property type="match status" value="4"/>
</dbReference>
<dbReference type="SMART" id="SM00042">
    <property type="entry name" value="CUB"/>
    <property type="match status" value="4"/>
</dbReference>
<comment type="subcellular location">
    <subcellularLocation>
        <location evidence="1">Cytoplasmic vesicle</location>
        <location evidence="1">Secretory vesicle membrane</location>
        <topology evidence="1">Single-pass membrane protein</topology>
    </subcellularLocation>
    <subcellularLocation>
        <location evidence="2">Secreted</location>
    </subcellularLocation>
</comment>
<evidence type="ECO:0000256" key="13">
    <source>
        <dbReference type="ARBA" id="ARBA00023329"/>
    </source>
</evidence>
<dbReference type="PROSITE" id="PS01180">
    <property type="entry name" value="CUB"/>
    <property type="match status" value="4"/>
</dbReference>
<dbReference type="GeneID" id="101573386"/>
<evidence type="ECO:0000256" key="1">
    <source>
        <dbReference type="ARBA" id="ARBA00004160"/>
    </source>
</evidence>
<comment type="caution">
    <text evidence="17">Lacks conserved residue(s) required for the propagation of feature annotation.</text>
</comment>
<dbReference type="InterPro" id="IPR042235">
    <property type="entry name" value="ZP-C_dom"/>
</dbReference>
<feature type="disulfide bond" evidence="18">
    <location>
        <begin position="1968"/>
        <end position="1978"/>
    </location>
</feature>
<dbReference type="GO" id="GO:0015031">
    <property type="term" value="P:protein transport"/>
    <property type="evidence" value="ECO:0007669"/>
    <property type="project" value="UniProtKB-KW"/>
</dbReference>
<dbReference type="Gene3D" id="2.60.40.3210">
    <property type="entry name" value="Zona pellucida, ZP-N domain"/>
    <property type="match status" value="1"/>
</dbReference>
<feature type="domain" description="SRCR" evidence="21">
    <location>
        <begin position="2049"/>
        <end position="2149"/>
    </location>
</feature>
<keyword evidence="11 18" id="KW-1015">Disulfide bond</keyword>
<feature type="disulfide bond" evidence="18">
    <location>
        <begin position="2118"/>
        <end position="2128"/>
    </location>
</feature>
<evidence type="ECO:0000256" key="6">
    <source>
        <dbReference type="ARBA" id="ARBA00022525"/>
    </source>
</evidence>
<feature type="domain" description="SRCR" evidence="21">
    <location>
        <begin position="302"/>
        <end position="402"/>
    </location>
</feature>
<feature type="domain" description="CUB" evidence="20">
    <location>
        <begin position="1777"/>
        <end position="1888"/>
    </location>
</feature>
<evidence type="ECO:0000256" key="12">
    <source>
        <dbReference type="ARBA" id="ARBA00023180"/>
    </source>
</evidence>
<evidence type="ECO:0000313" key="23">
    <source>
        <dbReference type="Proteomes" id="UP000515203"/>
    </source>
</evidence>
<evidence type="ECO:0000259" key="21">
    <source>
        <dbReference type="PROSITE" id="PS50287"/>
    </source>
</evidence>
<feature type="domain" description="SRCR" evidence="21">
    <location>
        <begin position="42"/>
        <end position="142"/>
    </location>
</feature>
<evidence type="ECO:0000256" key="9">
    <source>
        <dbReference type="ARBA" id="ARBA00022782"/>
    </source>
</evidence>
<feature type="domain" description="SRCR" evidence="21">
    <location>
        <begin position="546"/>
        <end position="646"/>
    </location>
</feature>
<protein>
    <recommendedName>
        <fullName evidence="15">Scavenger receptor cysteine-rich domain-containing protein DMBT1</fullName>
    </recommendedName>
    <alternativeName>
        <fullName evidence="16">Deleted in malignant brain tumors 1 protein</fullName>
    </alternativeName>
    <alternativeName>
        <fullName evidence="14">Hensin</fullName>
    </alternativeName>
</protein>
<feature type="compositionally biased region" description="Low complexity" evidence="19">
    <location>
        <begin position="256"/>
        <end position="267"/>
    </location>
</feature>
<evidence type="ECO:0000313" key="24">
    <source>
        <dbReference type="RefSeq" id="XP_023564684.1"/>
    </source>
</evidence>
<evidence type="ECO:0000259" key="22">
    <source>
        <dbReference type="PROSITE" id="PS51034"/>
    </source>
</evidence>
<dbReference type="FunFam" id="2.60.120.290:FF:000004">
    <property type="entry name" value="Metalloendopeptidase"/>
    <property type="match status" value="2"/>
</dbReference>
<keyword evidence="23" id="KW-1185">Reference proteome</keyword>
<feature type="disulfide bond" evidence="18">
    <location>
        <begin position="1937"/>
        <end position="1998"/>
    </location>
</feature>
<dbReference type="Pfam" id="PF00100">
    <property type="entry name" value="Zona_pellucida"/>
    <property type="match status" value="1"/>
</dbReference>
<evidence type="ECO:0000256" key="19">
    <source>
        <dbReference type="SAM" id="MobiDB-lite"/>
    </source>
</evidence>
<feature type="disulfide bond" evidence="18">
    <location>
        <begin position="1437"/>
        <end position="1498"/>
    </location>
</feature>
<dbReference type="OrthoDB" id="10063988at2759"/>
<dbReference type="InterPro" id="IPR001190">
    <property type="entry name" value="SRCR"/>
</dbReference>
<feature type="disulfide bond" evidence="18">
    <location>
        <begin position="1069"/>
        <end position="1130"/>
    </location>
</feature>
<dbReference type="RefSeq" id="XP_023564684.1">
    <property type="nucleotide sequence ID" value="XM_023708916.1"/>
</dbReference>
<feature type="disulfide bond" evidence="18">
    <location>
        <begin position="1689"/>
        <end position="1750"/>
    </location>
</feature>
<evidence type="ECO:0000256" key="8">
    <source>
        <dbReference type="ARBA" id="ARBA00022737"/>
    </source>
</evidence>
<feature type="disulfide bond" evidence="18">
    <location>
        <begin position="2194"/>
        <end position="2258"/>
    </location>
</feature>
<dbReference type="Gene3D" id="3.10.250.10">
    <property type="entry name" value="SRCR-like domain"/>
    <property type="match status" value="11"/>
</dbReference>
<evidence type="ECO:0000259" key="20">
    <source>
        <dbReference type="PROSITE" id="PS01180"/>
    </source>
</evidence>
<accession>A0A6P6DX70</accession>
<feature type="disulfide bond" evidence="18">
    <location>
        <begin position="2441"/>
        <end position="2451"/>
    </location>
</feature>
<evidence type="ECO:0000256" key="15">
    <source>
        <dbReference type="ARBA" id="ARBA00047197"/>
    </source>
</evidence>
<feature type="disulfide bond" evidence="18">
    <location>
        <begin position="1216"/>
        <end position="1226"/>
    </location>
</feature>
<feature type="disulfide bond" evidence="18">
    <location>
        <begin position="111"/>
        <end position="121"/>
    </location>
</feature>
<feature type="domain" description="SRCR" evidence="21">
    <location>
        <begin position="1147"/>
        <end position="1247"/>
    </location>
</feature>
<evidence type="ECO:0000256" key="3">
    <source>
        <dbReference type="ARBA" id="ARBA00009931"/>
    </source>
</evidence>
<dbReference type="GO" id="GO:0030154">
    <property type="term" value="P:cell differentiation"/>
    <property type="evidence" value="ECO:0007669"/>
    <property type="project" value="UniProtKB-KW"/>
</dbReference>
<name>A0A6P6DX70_OCTDE</name>
<evidence type="ECO:0000256" key="11">
    <source>
        <dbReference type="ARBA" id="ARBA00023157"/>
    </source>
</evidence>
<dbReference type="Gene3D" id="2.60.120.290">
    <property type="entry name" value="Spermadhesin, CUB domain"/>
    <property type="match status" value="4"/>
</dbReference>
<dbReference type="SUPFAM" id="SSF49854">
    <property type="entry name" value="Spermadhesin, CUB domain"/>
    <property type="match status" value="4"/>
</dbReference>
<feature type="disulfide bond" evidence="18">
    <location>
        <begin position="2074"/>
        <end position="2138"/>
    </location>
</feature>
<feature type="disulfide bond" evidence="18">
    <location>
        <begin position="1424"/>
        <end position="1488"/>
    </location>
</feature>
<dbReference type="InterPro" id="IPR035914">
    <property type="entry name" value="Sperma_CUB_dom_sf"/>
</dbReference>
<feature type="domain" description="ZP" evidence="22">
    <location>
        <begin position="2487"/>
        <end position="2729"/>
    </location>
</feature>
<dbReference type="PRINTS" id="PR00258">
    <property type="entry name" value="SPERACTRCPTR"/>
</dbReference>
<dbReference type="PANTHER" id="PTHR19331">
    <property type="entry name" value="SCAVENGER RECEPTOR DOMAIN-CONTAINING"/>
    <property type="match status" value="1"/>
</dbReference>
<dbReference type="SUPFAM" id="SSF56487">
    <property type="entry name" value="SRCR-like"/>
    <property type="match status" value="11"/>
</dbReference>
<feature type="disulfide bond" evidence="18">
    <location>
        <begin position="371"/>
        <end position="381"/>
    </location>
</feature>
<feature type="region of interest" description="Disordered" evidence="19">
    <location>
        <begin position="150"/>
        <end position="208"/>
    </location>
</feature>
<feature type="disulfide bond" evidence="18">
    <location>
        <begin position="1676"/>
        <end position="1740"/>
    </location>
</feature>
<dbReference type="SMART" id="SM00202">
    <property type="entry name" value="SR"/>
    <property type="match status" value="11"/>
</dbReference>
<dbReference type="InParanoid" id="A0A6P6DX70"/>
<evidence type="ECO:0000256" key="7">
    <source>
        <dbReference type="ARBA" id="ARBA00022729"/>
    </source>
</evidence>
<evidence type="ECO:0000256" key="5">
    <source>
        <dbReference type="ARBA" id="ARBA00022473"/>
    </source>
</evidence>
<proteinExistence type="inferred from homology"/>
<dbReference type="Pfam" id="PF00530">
    <property type="entry name" value="SRCR"/>
    <property type="match status" value="11"/>
</dbReference>
<dbReference type="CDD" id="cd00041">
    <property type="entry name" value="CUB"/>
    <property type="match status" value="4"/>
</dbReference>
<dbReference type="PROSITE" id="PS51034">
    <property type="entry name" value="ZP_2"/>
    <property type="match status" value="1"/>
</dbReference>
<dbReference type="InterPro" id="IPR001507">
    <property type="entry name" value="ZP_dom"/>
</dbReference>
<feature type="compositionally biased region" description="Basic and acidic residues" evidence="19">
    <location>
        <begin position="2733"/>
        <end position="2742"/>
    </location>
</feature>
<evidence type="ECO:0000256" key="14">
    <source>
        <dbReference type="ARBA" id="ARBA00030560"/>
    </source>
</evidence>
<dbReference type="PANTHER" id="PTHR19331:SF470">
    <property type="entry name" value="DELETED IN MALIGNANT BRAIN TUMORS 1 PROTEIN"/>
    <property type="match status" value="1"/>
</dbReference>
<comment type="similarity">
    <text evidence="3">Belongs to the DMBT1 family.</text>
</comment>
<keyword evidence="6" id="KW-0964">Secreted</keyword>
<feature type="domain" description="SRCR" evidence="21">
    <location>
        <begin position="2372"/>
        <end position="2472"/>
    </location>
</feature>
<dbReference type="PROSITE" id="PS00420">
    <property type="entry name" value="SRCR_1"/>
    <property type="match status" value="6"/>
</dbReference>
<reference evidence="24" key="1">
    <citation type="submission" date="2025-08" db="UniProtKB">
        <authorList>
            <consortium name="RefSeq"/>
        </authorList>
    </citation>
    <scope>IDENTIFICATION</scope>
</reference>
<feature type="disulfide bond" evidence="18">
    <location>
        <begin position="1185"/>
        <end position="1246"/>
    </location>
</feature>
<organism evidence="23 24">
    <name type="scientific">Octodon degus</name>
    <name type="common">Degu</name>
    <name type="synonym">Sciurus degus</name>
    <dbReference type="NCBI Taxonomy" id="10160"/>
    <lineage>
        <taxon>Eukaryota</taxon>
        <taxon>Metazoa</taxon>
        <taxon>Chordata</taxon>
        <taxon>Craniata</taxon>
        <taxon>Vertebrata</taxon>
        <taxon>Euteleostomi</taxon>
        <taxon>Mammalia</taxon>
        <taxon>Eutheria</taxon>
        <taxon>Euarchontoglires</taxon>
        <taxon>Glires</taxon>
        <taxon>Rodentia</taxon>
        <taxon>Hystricomorpha</taxon>
        <taxon>Octodontidae</taxon>
        <taxon>Octodon</taxon>
    </lineage>
</organism>
<feature type="disulfide bond" evidence="18">
    <location>
        <begin position="340"/>
        <end position="401"/>
    </location>
</feature>
<feature type="disulfide bond" evidence="18">
    <location>
        <begin position="584"/>
        <end position="645"/>
    </location>
</feature>
<keyword evidence="10" id="KW-0653">Protein transport</keyword>
<feature type="disulfide bond" evidence="18">
    <location>
        <begin position="327"/>
        <end position="391"/>
    </location>
</feature>
<feature type="domain" description="CUB" evidence="20">
    <location>
        <begin position="674"/>
        <end position="780"/>
    </location>
</feature>
<evidence type="ECO:0000256" key="17">
    <source>
        <dbReference type="PROSITE-ProRule" id="PRU00059"/>
    </source>
</evidence>
<feature type="region of interest" description="Disordered" evidence="19">
    <location>
        <begin position="827"/>
        <end position="847"/>
    </location>
</feature>
<feature type="disulfide bond" evidence="18">
    <location>
        <begin position="1100"/>
        <end position="1110"/>
    </location>
</feature>
<feature type="disulfide bond" evidence="18">
    <location>
        <begin position="571"/>
        <end position="635"/>
    </location>
</feature>
<dbReference type="Gene3D" id="2.60.40.4100">
    <property type="entry name" value="Zona pellucida, ZP-C domain"/>
    <property type="match status" value="1"/>
</dbReference>
<feature type="disulfide bond" evidence="18">
    <location>
        <begin position="2410"/>
        <end position="2471"/>
    </location>
</feature>
<keyword evidence="9" id="KW-0221">Differentiation</keyword>
<feature type="disulfide bond" evidence="18">
    <location>
        <begin position="67"/>
        <end position="131"/>
    </location>
</feature>
<feature type="domain" description="SRCR" evidence="21">
    <location>
        <begin position="1899"/>
        <end position="1999"/>
    </location>
</feature>
<keyword evidence="12" id="KW-0325">Glycoprotein</keyword>
<dbReference type="InterPro" id="IPR000859">
    <property type="entry name" value="CUB_dom"/>
</dbReference>
<dbReference type="Proteomes" id="UP000515203">
    <property type="component" value="Unplaced"/>
</dbReference>
<evidence type="ECO:0000256" key="10">
    <source>
        <dbReference type="ARBA" id="ARBA00022927"/>
    </source>
</evidence>
<feature type="disulfide bond" evidence="18">
    <location>
        <begin position="1468"/>
        <end position="1478"/>
    </location>
</feature>
<dbReference type="FunFam" id="2.60.120.290:FF:000005">
    <property type="entry name" value="Procollagen C-endopeptidase enhancer 1"/>
    <property type="match status" value="1"/>
</dbReference>
<keyword evidence="7" id="KW-0732">Signal</keyword>
<evidence type="ECO:0000256" key="4">
    <source>
        <dbReference type="ARBA" id="ARBA00022448"/>
    </source>
</evidence>
<dbReference type="FunFam" id="3.10.250.10:FF:000006">
    <property type="entry name" value="neurotrypsin isoform X2"/>
    <property type="match status" value="5"/>
</dbReference>
<feature type="disulfide bond" evidence="18">
    <location>
        <begin position="2087"/>
        <end position="2148"/>
    </location>
</feature>
<keyword evidence="5" id="KW-0217">Developmental protein</keyword>
<dbReference type="SMART" id="SM00241">
    <property type="entry name" value="ZP"/>
    <property type="match status" value="1"/>
</dbReference>
<feature type="domain" description="SRCR" evidence="21">
    <location>
        <begin position="2169"/>
        <end position="2269"/>
    </location>
</feature>
<evidence type="ECO:0000256" key="2">
    <source>
        <dbReference type="ARBA" id="ARBA00004613"/>
    </source>
</evidence>
<feature type="disulfide bond" evidence="18">
    <location>
        <begin position="1720"/>
        <end position="1730"/>
    </location>
</feature>
<keyword evidence="4" id="KW-0813">Transport</keyword>
<dbReference type="GO" id="GO:0005576">
    <property type="term" value="C:extracellular region"/>
    <property type="evidence" value="ECO:0007669"/>
    <property type="project" value="UniProtKB-SubCell"/>
</dbReference>
<keyword evidence="8" id="KW-0677">Repeat</keyword>
<dbReference type="GO" id="GO:0030658">
    <property type="term" value="C:transport vesicle membrane"/>
    <property type="evidence" value="ECO:0007669"/>
    <property type="project" value="UniProtKB-SubCell"/>
</dbReference>
<dbReference type="PROSITE" id="PS50287">
    <property type="entry name" value="SRCR_2"/>
    <property type="match status" value="11"/>
</dbReference>
<feature type="disulfide bond" evidence="18">
    <location>
        <begin position="1172"/>
        <end position="1236"/>
    </location>
</feature>
<feature type="compositionally biased region" description="Pro residues" evidence="19">
    <location>
        <begin position="153"/>
        <end position="177"/>
    </location>
</feature>
<feature type="disulfide bond" evidence="18">
    <location>
        <begin position="2397"/>
        <end position="2461"/>
    </location>
</feature>
<feature type="domain" description="CUB" evidence="20">
    <location>
        <begin position="1529"/>
        <end position="1640"/>
    </location>
</feature>
<dbReference type="InterPro" id="IPR036772">
    <property type="entry name" value="SRCR-like_dom_sf"/>
</dbReference>